<accession>A0ABR9S391</accession>
<sequence length="146" mass="16363">MPDASERALEVVEKNTDTSWAMFEAIQGQSERGFEKTKPSELSVTNVGGLRVGPATLDDVLVEVRRNNRVCPLPTVWLRLYALLPNKPTDLPGVPATREEWGRLPSLQKRALLRAHIEWASAQGVLPQVHQVLKALPETKWHHMGE</sequence>
<proteinExistence type="predicted"/>
<evidence type="ECO:0000313" key="1">
    <source>
        <dbReference type="EMBL" id="MBE7367974.1"/>
    </source>
</evidence>
<reference evidence="1 2" key="1">
    <citation type="submission" date="2020-10" db="EMBL/GenBank/DDBJ databases">
        <title>Ramlibacter sp. HM2 16S ribosomal RNA gene Genome sequencing and assembly.</title>
        <authorList>
            <person name="Kang M."/>
        </authorList>
    </citation>
    <scope>NUCLEOTIDE SEQUENCE [LARGE SCALE GENOMIC DNA]</scope>
    <source>
        <strain evidence="1 2">HM2</strain>
    </source>
</reference>
<organism evidence="1 2">
    <name type="scientific">Ramlibacter pallidus</name>
    <dbReference type="NCBI Taxonomy" id="2780087"/>
    <lineage>
        <taxon>Bacteria</taxon>
        <taxon>Pseudomonadati</taxon>
        <taxon>Pseudomonadota</taxon>
        <taxon>Betaproteobacteria</taxon>
        <taxon>Burkholderiales</taxon>
        <taxon>Comamonadaceae</taxon>
        <taxon>Ramlibacter</taxon>
    </lineage>
</organism>
<dbReference type="Proteomes" id="UP000806285">
    <property type="component" value="Unassembled WGS sequence"/>
</dbReference>
<name>A0ABR9S391_9BURK</name>
<keyword evidence="2" id="KW-1185">Reference proteome</keyword>
<dbReference type="RefSeq" id="WP_193676596.1">
    <property type="nucleotide sequence ID" value="NZ_JADDIV010000003.1"/>
</dbReference>
<dbReference type="EMBL" id="JADDIV010000003">
    <property type="protein sequence ID" value="MBE7367974.1"/>
    <property type="molecule type" value="Genomic_DNA"/>
</dbReference>
<comment type="caution">
    <text evidence="1">The sequence shown here is derived from an EMBL/GenBank/DDBJ whole genome shotgun (WGS) entry which is preliminary data.</text>
</comment>
<gene>
    <name evidence="1" type="ORF">IM787_10375</name>
</gene>
<evidence type="ECO:0000313" key="2">
    <source>
        <dbReference type="Proteomes" id="UP000806285"/>
    </source>
</evidence>
<protein>
    <submittedName>
        <fullName evidence="1">Uncharacterized protein</fullName>
    </submittedName>
</protein>